<dbReference type="Gene3D" id="1.10.3720.10">
    <property type="entry name" value="MetI-like"/>
    <property type="match status" value="1"/>
</dbReference>
<feature type="transmembrane region" description="Helical" evidence="5">
    <location>
        <begin position="167"/>
        <end position="188"/>
    </location>
</feature>
<evidence type="ECO:0000256" key="3">
    <source>
        <dbReference type="ARBA" id="ARBA00022989"/>
    </source>
</evidence>
<dbReference type="AlphaFoldDB" id="A0A6G4U3A2"/>
<evidence type="ECO:0000256" key="5">
    <source>
        <dbReference type="RuleBase" id="RU363032"/>
    </source>
</evidence>
<dbReference type="InterPro" id="IPR000515">
    <property type="entry name" value="MetI-like"/>
</dbReference>
<evidence type="ECO:0000256" key="4">
    <source>
        <dbReference type="ARBA" id="ARBA00023136"/>
    </source>
</evidence>
<evidence type="ECO:0000256" key="1">
    <source>
        <dbReference type="ARBA" id="ARBA00004141"/>
    </source>
</evidence>
<feature type="region of interest" description="Disordered" evidence="7">
    <location>
        <begin position="1"/>
        <end position="23"/>
    </location>
</feature>
<comment type="similarity">
    <text evidence="6">Belongs to the binding-protein-dependent transport system permease family. CysTW subfamily.</text>
</comment>
<dbReference type="CDD" id="cd06261">
    <property type="entry name" value="TM_PBP2"/>
    <property type="match status" value="1"/>
</dbReference>
<accession>A0A6G4U3A2</accession>
<comment type="subcellular location">
    <subcellularLocation>
        <location evidence="5">Cell membrane</location>
        <topology evidence="5">Multi-pass membrane protein</topology>
    </subcellularLocation>
    <subcellularLocation>
        <location evidence="1">Membrane</location>
        <topology evidence="1">Multi-pass membrane protein</topology>
    </subcellularLocation>
</comment>
<dbReference type="RefSeq" id="WP_165238409.1">
    <property type="nucleotide sequence ID" value="NZ_JAAKZV010000070.1"/>
</dbReference>
<proteinExistence type="inferred from homology"/>
<feature type="transmembrane region" description="Helical" evidence="5">
    <location>
        <begin position="217"/>
        <end position="235"/>
    </location>
</feature>
<keyword evidence="4 5" id="KW-0472">Membrane</keyword>
<feature type="transmembrane region" description="Helical" evidence="5">
    <location>
        <begin position="30"/>
        <end position="54"/>
    </location>
</feature>
<dbReference type="EMBL" id="JAAKZV010000070">
    <property type="protein sequence ID" value="NGN65711.1"/>
    <property type="molecule type" value="Genomic_DNA"/>
</dbReference>
<dbReference type="GO" id="GO:0005315">
    <property type="term" value="F:phosphate transmembrane transporter activity"/>
    <property type="evidence" value="ECO:0007669"/>
    <property type="project" value="InterPro"/>
</dbReference>
<dbReference type="Pfam" id="PF00528">
    <property type="entry name" value="BPD_transp_1"/>
    <property type="match status" value="1"/>
</dbReference>
<organism evidence="9 10">
    <name type="scientific">Streptomyces coryli</name>
    <dbReference type="NCBI Taxonomy" id="1128680"/>
    <lineage>
        <taxon>Bacteria</taxon>
        <taxon>Bacillati</taxon>
        <taxon>Actinomycetota</taxon>
        <taxon>Actinomycetes</taxon>
        <taxon>Kitasatosporales</taxon>
        <taxon>Streptomycetaceae</taxon>
        <taxon>Streptomyces</taxon>
    </lineage>
</organism>
<comment type="caution">
    <text evidence="9">The sequence shown here is derived from an EMBL/GenBank/DDBJ whole genome shotgun (WGS) entry which is preliminary data.</text>
</comment>
<keyword evidence="10" id="KW-1185">Reference proteome</keyword>
<sequence>MSAPEKGRRRSAAGSPGFLRRSQPRHGEKVIKVLLVAASLVSVATTIGIVIALIPPSMEFFRHVSFGEFISGTEWSPLFKPPHFGVLPLVGGTLMVTLIALLVAVPLGLGAAVYLSEYADPRLRSVFKPVLEVLAGIPTVVYGFFALKAITPLLKDIWPAGDGPQVFNALAAGFVMGVMIIPTIASLAEDSMSAVPHGLRDGAYALGSSRMQVSTRVVFPAALSGIVAAIVLGISRAVGETMIVAIAAGGRPNLSFNPLEGMQTMTAFIAAAGIGDLPTGSIGYQTIFAVGALLFVMTLVMNLLSIRLVRKYREVYE</sequence>
<dbReference type="PANTHER" id="PTHR42727:SF1">
    <property type="entry name" value="PHOSPHATE TRANSPORT SYSTEM PERMEASE"/>
    <property type="match status" value="1"/>
</dbReference>
<dbReference type="PANTHER" id="PTHR42727">
    <property type="entry name" value="PHOSPHATE TRANSPORT SYSTEM PERMEASE PROTEIN"/>
    <property type="match status" value="1"/>
</dbReference>
<reference evidence="9 10" key="1">
    <citation type="submission" date="2020-02" db="EMBL/GenBank/DDBJ databases">
        <title>Whole-genome analyses of novel actinobacteria.</title>
        <authorList>
            <person name="Sahin N."/>
        </authorList>
    </citation>
    <scope>NUCLEOTIDE SEQUENCE [LARGE SCALE GENOMIC DNA]</scope>
    <source>
        <strain evidence="9 10">A7024</strain>
    </source>
</reference>
<evidence type="ECO:0000256" key="2">
    <source>
        <dbReference type="ARBA" id="ARBA00022692"/>
    </source>
</evidence>
<feature type="domain" description="ABC transmembrane type-1" evidence="8">
    <location>
        <begin position="90"/>
        <end position="305"/>
    </location>
</feature>
<feature type="transmembrane region" description="Helical" evidence="5">
    <location>
        <begin position="282"/>
        <end position="304"/>
    </location>
</feature>
<dbReference type="SUPFAM" id="SSF161098">
    <property type="entry name" value="MetI-like"/>
    <property type="match status" value="1"/>
</dbReference>
<keyword evidence="5" id="KW-0813">Transport</keyword>
<feature type="transmembrane region" description="Helical" evidence="5">
    <location>
        <begin position="86"/>
        <end position="114"/>
    </location>
</feature>
<dbReference type="GO" id="GO:0006817">
    <property type="term" value="P:phosphate ion transport"/>
    <property type="evidence" value="ECO:0007669"/>
    <property type="project" value="UniProtKB-KW"/>
</dbReference>
<protein>
    <recommendedName>
        <fullName evidence="6">Phosphate transport system permease protein</fullName>
    </recommendedName>
</protein>
<dbReference type="Proteomes" id="UP000481583">
    <property type="component" value="Unassembled WGS sequence"/>
</dbReference>
<evidence type="ECO:0000259" key="8">
    <source>
        <dbReference type="PROSITE" id="PS50928"/>
    </source>
</evidence>
<keyword evidence="6" id="KW-1003">Cell membrane</keyword>
<comment type="function">
    <text evidence="6">Part of the binding-protein-dependent transport system for phosphate; probably responsible for the translocation of the substrate across the membrane.</text>
</comment>
<evidence type="ECO:0000313" key="10">
    <source>
        <dbReference type="Proteomes" id="UP000481583"/>
    </source>
</evidence>
<dbReference type="GO" id="GO:0005886">
    <property type="term" value="C:plasma membrane"/>
    <property type="evidence" value="ECO:0007669"/>
    <property type="project" value="UniProtKB-SubCell"/>
</dbReference>
<dbReference type="PROSITE" id="PS50928">
    <property type="entry name" value="ABC_TM1"/>
    <property type="match status" value="1"/>
</dbReference>
<evidence type="ECO:0000256" key="6">
    <source>
        <dbReference type="RuleBase" id="RU363054"/>
    </source>
</evidence>
<gene>
    <name evidence="9" type="primary">pstC</name>
    <name evidence="9" type="ORF">G5C51_17620</name>
</gene>
<dbReference type="NCBIfam" id="TIGR02138">
    <property type="entry name" value="phosphate_pstC"/>
    <property type="match status" value="1"/>
</dbReference>
<name>A0A6G4U3A2_9ACTN</name>
<dbReference type="InterPro" id="IPR011864">
    <property type="entry name" value="Phosphate_PstC"/>
</dbReference>
<keyword evidence="2 5" id="KW-0812">Transmembrane</keyword>
<dbReference type="InterPro" id="IPR035906">
    <property type="entry name" value="MetI-like_sf"/>
</dbReference>
<evidence type="ECO:0000256" key="7">
    <source>
        <dbReference type="SAM" id="MobiDB-lite"/>
    </source>
</evidence>
<keyword evidence="3 5" id="KW-1133">Transmembrane helix</keyword>
<keyword evidence="6" id="KW-0592">Phosphate transport</keyword>
<feature type="transmembrane region" description="Helical" evidence="5">
    <location>
        <begin position="126"/>
        <end position="147"/>
    </location>
</feature>
<evidence type="ECO:0000313" key="9">
    <source>
        <dbReference type="EMBL" id="NGN65711.1"/>
    </source>
</evidence>